<dbReference type="AlphaFoldDB" id="A3LT70"/>
<dbReference type="OMA" id="EPWRPEM"/>
<dbReference type="InParanoid" id="A3LT70"/>
<evidence type="ECO:0000313" key="6">
    <source>
        <dbReference type="EMBL" id="ABN66020.2"/>
    </source>
</evidence>
<evidence type="ECO:0000256" key="2">
    <source>
        <dbReference type="ARBA" id="ARBA00022801"/>
    </source>
</evidence>
<proteinExistence type="inferred from homology"/>
<feature type="active site" description="Charge relay system" evidence="3">
    <location>
        <position position="213"/>
    </location>
</feature>
<feature type="active site" description="Acyl-ester intermediate" evidence="3">
    <location>
        <position position="237"/>
    </location>
</feature>
<dbReference type="STRING" id="322104.A3LT70"/>
<feature type="binding site" evidence="4">
    <location>
        <position position="187"/>
    </location>
    <ligand>
        <name>substrate</name>
    </ligand>
</feature>
<accession>A3LT70</accession>
<evidence type="ECO:0000256" key="4">
    <source>
        <dbReference type="PIRSR" id="PIRSR001221-2"/>
    </source>
</evidence>
<dbReference type="PANTHER" id="PTHR46072:SF11">
    <property type="entry name" value="AMIDASE-RELATED"/>
    <property type="match status" value="1"/>
</dbReference>
<keyword evidence="7" id="KW-1185">Reference proteome</keyword>
<dbReference type="SUPFAM" id="SSF75304">
    <property type="entry name" value="Amidase signature (AS) enzymes"/>
    <property type="match status" value="1"/>
</dbReference>
<dbReference type="PIRSF" id="PIRSF001221">
    <property type="entry name" value="Amidase_fungi"/>
    <property type="match status" value="1"/>
</dbReference>
<dbReference type="PANTHER" id="PTHR46072">
    <property type="entry name" value="AMIDASE-RELATED-RELATED"/>
    <property type="match status" value="1"/>
</dbReference>
<feature type="binding site" evidence="4">
    <location>
        <position position="213"/>
    </location>
    <ligand>
        <name>substrate</name>
    </ligand>
</feature>
<feature type="binding site" evidence="4">
    <location>
        <begin position="234"/>
        <end position="237"/>
    </location>
    <ligand>
        <name>substrate</name>
    </ligand>
</feature>
<gene>
    <name evidence="6" type="primary">AMD3</name>
    <name evidence="6" type="ORF">PICST_88820</name>
</gene>
<dbReference type="GeneID" id="4838683"/>
<dbReference type="HOGENOM" id="CLU_009600_9_2_1"/>
<dbReference type="KEGG" id="pic:PICST_88820"/>
<reference evidence="6 7" key="1">
    <citation type="journal article" date="2007" name="Nat. Biotechnol.">
        <title>Genome sequence of the lignocellulose-bioconverting and xylose-fermenting yeast Pichia stipitis.</title>
        <authorList>
            <person name="Jeffries T.W."/>
            <person name="Grigoriev I.V."/>
            <person name="Grimwood J."/>
            <person name="Laplaza J.M."/>
            <person name="Aerts A."/>
            <person name="Salamov A."/>
            <person name="Schmutz J."/>
            <person name="Lindquist E."/>
            <person name="Dehal P."/>
            <person name="Shapiro H."/>
            <person name="Jin Y.S."/>
            <person name="Passoth V."/>
            <person name="Richardson P.M."/>
        </authorList>
    </citation>
    <scope>NUCLEOTIDE SEQUENCE [LARGE SCALE GENOMIC DNA]</scope>
    <source>
        <strain evidence="7">ATCC 58785 / CBS 6054 / NBRC 10063 / NRRL Y-11545</strain>
    </source>
</reference>
<dbReference type="Pfam" id="PF01425">
    <property type="entry name" value="Amidase"/>
    <property type="match status" value="1"/>
</dbReference>
<dbReference type="Gene3D" id="3.90.1300.10">
    <property type="entry name" value="Amidase signature (AS) domain"/>
    <property type="match status" value="1"/>
</dbReference>
<evidence type="ECO:0000313" key="7">
    <source>
        <dbReference type="Proteomes" id="UP000002258"/>
    </source>
</evidence>
<dbReference type="InterPro" id="IPR023631">
    <property type="entry name" value="Amidase_dom"/>
</dbReference>
<dbReference type="OrthoDB" id="6428749at2759"/>
<dbReference type="EMBL" id="CP000498">
    <property type="protein sequence ID" value="ABN66020.2"/>
    <property type="molecule type" value="Genomic_DNA"/>
</dbReference>
<keyword evidence="2" id="KW-0378">Hydrolase</keyword>
<feature type="domain" description="Amidase" evidence="5">
    <location>
        <begin position="80"/>
        <end position="533"/>
    </location>
</feature>
<dbReference type="RefSeq" id="XP_001384049.2">
    <property type="nucleotide sequence ID" value="XM_001384012.1"/>
</dbReference>
<comment type="similarity">
    <text evidence="1">Belongs to the amidase family.</text>
</comment>
<evidence type="ECO:0000259" key="5">
    <source>
        <dbReference type="Pfam" id="PF01425"/>
    </source>
</evidence>
<organism evidence="6 7">
    <name type="scientific">Scheffersomyces stipitis (strain ATCC 58785 / CBS 6054 / NBRC 10063 / NRRL Y-11545)</name>
    <name type="common">Yeast</name>
    <name type="synonym">Pichia stipitis</name>
    <dbReference type="NCBI Taxonomy" id="322104"/>
    <lineage>
        <taxon>Eukaryota</taxon>
        <taxon>Fungi</taxon>
        <taxon>Dikarya</taxon>
        <taxon>Ascomycota</taxon>
        <taxon>Saccharomycotina</taxon>
        <taxon>Pichiomycetes</taxon>
        <taxon>Debaryomycetaceae</taxon>
        <taxon>Scheffersomyces</taxon>
    </lineage>
</organism>
<name>A3LT70_PICST</name>
<sequence>MTITAPTYKDIAARKVAERDAKFATHWLIPEDKLPSADVKDVLHWIAKSGYLTPAEIEITESPVATILDNIKSRKWTAVDVTSAVCHRASIAHQLTNCLTEIFFDEALERASELDKFQQETGQVVGPLHGLPISLKDNFNIKGQATTIGIVNFCFNPEKFDEDAVLVKMLRAQGAIFYVKTNVPVAMMMPESTNHIWGNTTNPMNRSLSSGGSSGGEAALIKLRGSPIGIGSDIGGSIRIPASFQNLYAIKPTFGRFPTYGARSGLPGLESVNSVNGPLGTSLDDLEFYCKAVVDSEPWNHDAKCVEIPWRDIELPEKLNIAICIDDKFIRPTPPIRRAVRIVEESLKAAGHDVIEWVPEDHLRLSEIISAFFLSDGGIHVKAETEATGETIFPYMKPYESAVDISVSQLWKLHAERTKLIKKYLDRWMATAEVTKNGKPIDAIIMPVTPFAGNPNGKFHNYVGYTSPFNVLDYTVGVFPVTRADQELDPRDEESANYNSEDNAVWSDFDPSANHGGAAALQLIGRKFQEEKVIAMMKVISELINYSD</sequence>
<evidence type="ECO:0000256" key="1">
    <source>
        <dbReference type="ARBA" id="ARBA00009199"/>
    </source>
</evidence>
<feature type="active site" description="Charge relay system" evidence="3">
    <location>
        <position position="136"/>
    </location>
</feature>
<dbReference type="eggNOG" id="KOG1212">
    <property type="taxonomic scope" value="Eukaryota"/>
</dbReference>
<dbReference type="Proteomes" id="UP000002258">
    <property type="component" value="Chromosome 4"/>
</dbReference>
<protein>
    <submittedName>
        <fullName evidence="6">Acetamidase</fullName>
    </submittedName>
</protein>
<evidence type="ECO:0000256" key="3">
    <source>
        <dbReference type="PIRSR" id="PIRSR001221-1"/>
    </source>
</evidence>
<dbReference type="GO" id="GO:0016787">
    <property type="term" value="F:hydrolase activity"/>
    <property type="evidence" value="ECO:0007669"/>
    <property type="project" value="UniProtKB-KW"/>
</dbReference>
<dbReference type="InterPro" id="IPR036928">
    <property type="entry name" value="AS_sf"/>
</dbReference>